<feature type="domain" description="Pyrroline-5-carboxylate reductase catalytic N-terminal" evidence="2">
    <location>
        <begin position="2"/>
        <end position="94"/>
    </location>
</feature>
<dbReference type="PANTHER" id="PTHR14239:SF10">
    <property type="entry name" value="REDUCTASE"/>
    <property type="match status" value="1"/>
</dbReference>
<dbReference type="Pfam" id="PF03807">
    <property type="entry name" value="F420_oxidored"/>
    <property type="match status" value="1"/>
</dbReference>
<gene>
    <name evidence="3" type="ordered locus">Acid_3142</name>
</gene>
<proteinExistence type="predicted"/>
<dbReference type="InterPro" id="IPR036291">
    <property type="entry name" value="NAD(P)-bd_dom_sf"/>
</dbReference>
<dbReference type="InterPro" id="IPR051267">
    <property type="entry name" value="STEAP_metalloreductase"/>
</dbReference>
<organism evidence="3">
    <name type="scientific">Solibacter usitatus (strain Ellin6076)</name>
    <dbReference type="NCBI Taxonomy" id="234267"/>
    <lineage>
        <taxon>Bacteria</taxon>
        <taxon>Pseudomonadati</taxon>
        <taxon>Acidobacteriota</taxon>
        <taxon>Terriglobia</taxon>
        <taxon>Bryobacterales</taxon>
        <taxon>Solibacteraceae</taxon>
        <taxon>Candidatus Solibacter</taxon>
    </lineage>
</organism>
<name>Q022I0_SOLUE</name>
<dbReference type="HOGENOM" id="CLU_076368_2_1_0"/>
<dbReference type="STRING" id="234267.Acid_3142"/>
<dbReference type="InterPro" id="IPR028939">
    <property type="entry name" value="P5C_Rdtase_cat_N"/>
</dbReference>
<dbReference type="EMBL" id="CP000473">
    <property type="protein sequence ID" value="ABJ84120.1"/>
    <property type="molecule type" value="Genomic_DNA"/>
</dbReference>
<dbReference type="eggNOG" id="COG2085">
    <property type="taxonomic scope" value="Bacteria"/>
</dbReference>
<dbReference type="OrthoDB" id="9786864at2"/>
<evidence type="ECO:0000256" key="1">
    <source>
        <dbReference type="ARBA" id="ARBA00023002"/>
    </source>
</evidence>
<dbReference type="KEGG" id="sus:Acid_3142"/>
<sequence length="209" mass="21965">MRIGIIGSGNVGGTLGRRWASNGHTVFFATRDPQSAAIRRLLAESGPTAAAGSLHDAVAQSDLVLLATPWPATRQMLEAAGDFGNRILIDATNPVAPDLSGLECANTTSGAESVAQWAPTARVVKAFNTVGNNVMADPAFPAPVALFYCGDNASAKQTVAPLIRELGFDAIDAGPLSQARVLEPFALLWISLAVKSGYGREIAFQFMRR</sequence>
<dbReference type="InParanoid" id="Q022I0"/>
<dbReference type="SUPFAM" id="SSF51735">
    <property type="entry name" value="NAD(P)-binding Rossmann-fold domains"/>
    <property type="match status" value="1"/>
</dbReference>
<protein>
    <submittedName>
        <fullName evidence="3">NADP oxidoreductase, coenzyme F420-dependent</fullName>
    </submittedName>
</protein>
<dbReference type="GO" id="GO:0016491">
    <property type="term" value="F:oxidoreductase activity"/>
    <property type="evidence" value="ECO:0007669"/>
    <property type="project" value="UniProtKB-KW"/>
</dbReference>
<dbReference type="AlphaFoldDB" id="Q022I0"/>
<dbReference type="PANTHER" id="PTHR14239">
    <property type="entry name" value="DUDULIN-RELATED"/>
    <property type="match status" value="1"/>
</dbReference>
<evidence type="ECO:0000313" key="3">
    <source>
        <dbReference type="EMBL" id="ABJ84120.1"/>
    </source>
</evidence>
<keyword evidence="1" id="KW-0560">Oxidoreductase</keyword>
<accession>Q022I0</accession>
<reference evidence="3" key="1">
    <citation type="submission" date="2006-10" db="EMBL/GenBank/DDBJ databases">
        <title>Complete sequence of Solibacter usitatus Ellin6076.</title>
        <authorList>
            <consortium name="US DOE Joint Genome Institute"/>
            <person name="Copeland A."/>
            <person name="Lucas S."/>
            <person name="Lapidus A."/>
            <person name="Barry K."/>
            <person name="Detter J.C."/>
            <person name="Glavina del Rio T."/>
            <person name="Hammon N."/>
            <person name="Israni S."/>
            <person name="Dalin E."/>
            <person name="Tice H."/>
            <person name="Pitluck S."/>
            <person name="Thompson L.S."/>
            <person name="Brettin T."/>
            <person name="Bruce D."/>
            <person name="Han C."/>
            <person name="Tapia R."/>
            <person name="Gilna P."/>
            <person name="Schmutz J."/>
            <person name="Larimer F."/>
            <person name="Land M."/>
            <person name="Hauser L."/>
            <person name="Kyrpides N."/>
            <person name="Mikhailova N."/>
            <person name="Janssen P.H."/>
            <person name="Kuske C.R."/>
            <person name="Richardson P."/>
        </authorList>
    </citation>
    <scope>NUCLEOTIDE SEQUENCE</scope>
    <source>
        <strain evidence="3">Ellin6076</strain>
    </source>
</reference>
<evidence type="ECO:0000259" key="2">
    <source>
        <dbReference type="Pfam" id="PF03807"/>
    </source>
</evidence>
<dbReference type="Gene3D" id="3.40.50.720">
    <property type="entry name" value="NAD(P)-binding Rossmann-like Domain"/>
    <property type="match status" value="1"/>
</dbReference>